<evidence type="ECO:0008006" key="3">
    <source>
        <dbReference type="Google" id="ProtNLM"/>
    </source>
</evidence>
<accession>A0A089XD61</accession>
<dbReference type="STRING" id="1907.SGLAU_29695"/>
<keyword evidence="2" id="KW-1185">Reference proteome</keyword>
<dbReference type="Proteomes" id="UP000029482">
    <property type="component" value="Chromosome"/>
</dbReference>
<evidence type="ECO:0000313" key="2">
    <source>
        <dbReference type="Proteomes" id="UP000029482"/>
    </source>
</evidence>
<reference evidence="2" key="1">
    <citation type="journal article" date="2015" name="J. Biotechnol.">
        <title>Complete genome sequence of the actinobacterium Streptomyces glaucescens GLA.O (DSM 40922) consisting of a linear chromosome and one linear plasmid.</title>
        <authorList>
            <person name="Ortseifen V."/>
            <person name="Winkler A."/>
            <person name="Albersmeier A."/>
            <person name="Wendler S."/>
            <person name="Puhler A."/>
            <person name="Kalinowski J."/>
            <person name="Ruckert C."/>
        </authorList>
    </citation>
    <scope>NUCLEOTIDE SEQUENCE [LARGE SCALE GENOMIC DNA]</scope>
    <source>
        <strain evidence="2">DSM 40922 / GLA O</strain>
    </source>
</reference>
<dbReference type="Pfam" id="PF21863">
    <property type="entry name" value="HTH_67"/>
    <property type="match status" value="1"/>
</dbReference>
<dbReference type="HOGENOM" id="CLU_061724_0_0_11"/>
<evidence type="ECO:0000313" key="1">
    <source>
        <dbReference type="EMBL" id="AIS01873.1"/>
    </source>
</evidence>
<dbReference type="KEGG" id="sgu:SGLAU_29695"/>
<dbReference type="InterPro" id="IPR054058">
    <property type="entry name" value="HTH_67"/>
</dbReference>
<dbReference type="eggNOG" id="COG1846">
    <property type="taxonomic scope" value="Bacteria"/>
</dbReference>
<organism evidence="1 2">
    <name type="scientific">Streptomyces glaucescens</name>
    <dbReference type="NCBI Taxonomy" id="1907"/>
    <lineage>
        <taxon>Bacteria</taxon>
        <taxon>Bacillati</taxon>
        <taxon>Actinomycetota</taxon>
        <taxon>Actinomycetes</taxon>
        <taxon>Kitasatosporales</taxon>
        <taxon>Streptomycetaceae</taxon>
        <taxon>Streptomyces</taxon>
    </lineage>
</organism>
<sequence length="319" mass="33450">MLLGGHRPVAMVAAGAAEEREAPVGDALARSMWERYEPVHGIVYFAPETRRAADELGLRGFWMGYFALRAAPLGPVPPAVVTSCFYVFHPDRVARALPDAWRYTTPADALAARLRAVDAAMTRLFGRDGVASAALAEAADLAWEAAMAADPAGRVLGAANQALDRPDRPHLRLWQALTTLREHRGDGHVAVLVAHGLGPVEAMVLKAAAGESDPNLLREGRRWDLTAWQAAEAALRERGRLAGDGSLTAAGAALHAEVEAATDAAAAQPWKAVGEAAATRLAGLLEPLARAVLASGTVPSGNPVGLTGDLWKASRPAGD</sequence>
<protein>
    <recommendedName>
        <fullName evidence="3">SalK</fullName>
    </recommendedName>
</protein>
<dbReference type="EMBL" id="CP009438">
    <property type="protein sequence ID" value="AIS01873.1"/>
    <property type="molecule type" value="Genomic_DNA"/>
</dbReference>
<proteinExistence type="predicted"/>
<dbReference type="AlphaFoldDB" id="A0A089XD61"/>
<dbReference type="NCBIfam" id="NF047719">
    <property type="entry name" value="SCO6745_fam_HTH"/>
    <property type="match status" value="1"/>
</dbReference>
<name>A0A089XD61_STRGA</name>
<gene>
    <name evidence="1" type="ORF">SGLAU_29695</name>
</gene>